<evidence type="ECO:0000256" key="1">
    <source>
        <dbReference type="SAM" id="Phobius"/>
    </source>
</evidence>
<evidence type="ECO:0000313" key="4">
    <source>
        <dbReference type="Proteomes" id="UP000034006"/>
    </source>
</evidence>
<dbReference type="STRING" id="1618387.UW44_C0003G0077"/>
<dbReference type="AlphaFoldDB" id="A0A0G1KWE4"/>
<dbReference type="InterPro" id="IPR008972">
    <property type="entry name" value="Cupredoxin"/>
</dbReference>
<organism evidence="3 4">
    <name type="scientific">Candidatus Collierbacteria bacterium GW2011_GWB2_44_22</name>
    <dbReference type="NCBI Taxonomy" id="1618387"/>
    <lineage>
        <taxon>Bacteria</taxon>
        <taxon>Candidatus Collieribacteriota</taxon>
    </lineage>
</organism>
<keyword evidence="1" id="KW-0472">Membrane</keyword>
<comment type="caution">
    <text evidence="3">The sequence shown here is derived from an EMBL/GenBank/DDBJ whole genome shotgun (WGS) entry which is preliminary data.</text>
</comment>
<dbReference type="Proteomes" id="UP000034006">
    <property type="component" value="Unassembled WGS sequence"/>
</dbReference>
<dbReference type="Gene3D" id="2.60.40.420">
    <property type="entry name" value="Cupredoxins - blue copper proteins"/>
    <property type="match status" value="1"/>
</dbReference>
<evidence type="ECO:0000313" key="3">
    <source>
        <dbReference type="EMBL" id="KKT52234.1"/>
    </source>
</evidence>
<dbReference type="InterPro" id="IPR028096">
    <property type="entry name" value="EfeO_Cupredoxin"/>
</dbReference>
<protein>
    <submittedName>
        <fullName evidence="3">Plastocyanin</fullName>
    </submittedName>
</protein>
<feature type="transmembrane region" description="Helical" evidence="1">
    <location>
        <begin position="22"/>
        <end position="40"/>
    </location>
</feature>
<dbReference type="EMBL" id="LCIH01000003">
    <property type="protein sequence ID" value="KKT52234.1"/>
    <property type="molecule type" value="Genomic_DNA"/>
</dbReference>
<dbReference type="CDD" id="cd00920">
    <property type="entry name" value="Cupredoxin"/>
    <property type="match status" value="1"/>
</dbReference>
<keyword evidence="1" id="KW-1133">Transmembrane helix</keyword>
<reference evidence="3 4" key="1">
    <citation type="journal article" date="2015" name="Nature">
        <title>rRNA introns, odd ribosomes, and small enigmatic genomes across a large radiation of phyla.</title>
        <authorList>
            <person name="Brown C.T."/>
            <person name="Hug L.A."/>
            <person name="Thomas B.C."/>
            <person name="Sharon I."/>
            <person name="Castelle C.J."/>
            <person name="Singh A."/>
            <person name="Wilkins M.J."/>
            <person name="Williams K.H."/>
            <person name="Banfield J.F."/>
        </authorList>
    </citation>
    <scope>NUCLEOTIDE SEQUENCE [LARGE SCALE GENOMIC DNA]</scope>
</reference>
<name>A0A0G1KWE4_9BACT</name>
<gene>
    <name evidence="3" type="ORF">UW44_C0003G0077</name>
</gene>
<feature type="domain" description="EfeO-type cupredoxin-like" evidence="2">
    <location>
        <begin position="70"/>
        <end position="156"/>
    </location>
</feature>
<proteinExistence type="predicted"/>
<dbReference type="Pfam" id="PF13473">
    <property type="entry name" value="Cupredoxin_1"/>
    <property type="match status" value="1"/>
</dbReference>
<sequence>MEETKEVEMVNVDPVSKKSQKGIVIILLIIIALIIVPKFFSSGKKTDTITATAPTSQVPVTVMADVVNGEIIVEAGSFYYKPNIIRAKKGAKVKLILNSVSMQHDFNIDELGIKVPLTKSGSFSTVEFVVDKIGEFEFYCSFGEHRKNGQVGKLIVIE</sequence>
<dbReference type="SUPFAM" id="SSF49503">
    <property type="entry name" value="Cupredoxins"/>
    <property type="match status" value="1"/>
</dbReference>
<accession>A0A0G1KWE4</accession>
<evidence type="ECO:0000259" key="2">
    <source>
        <dbReference type="Pfam" id="PF13473"/>
    </source>
</evidence>
<keyword evidence="1" id="KW-0812">Transmembrane</keyword>